<name>A0ACB6RT79_9PLEO</name>
<accession>A0ACB6RT79</accession>
<comment type="caution">
    <text evidence="1">The sequence shown here is derived from an EMBL/GenBank/DDBJ whole genome shotgun (WGS) entry which is preliminary data.</text>
</comment>
<evidence type="ECO:0000313" key="1">
    <source>
        <dbReference type="EMBL" id="KAF2624902.1"/>
    </source>
</evidence>
<keyword evidence="2" id="KW-1185">Reference proteome</keyword>
<protein>
    <submittedName>
        <fullName evidence="1">Uncharacterized protein</fullName>
    </submittedName>
</protein>
<sequence>MEQSWRTSAFLGVVERHHAVEVKMGSPAWGNVEQHRVCSSVHLQRFVVAACSCTCCCPTLAPILQGKCLRRFCVAGSAHACPKPVLCYSSNRRVARFSVQISLADGTRFDGSASPISLLRSCGCCIRTPYFGRGKPASYPAKEAHSLPDHPNFSANTTRLVISRQDASRLDRRYSAGSSFQAGGRRRWR</sequence>
<evidence type="ECO:0000313" key="2">
    <source>
        <dbReference type="Proteomes" id="UP000799754"/>
    </source>
</evidence>
<gene>
    <name evidence="1" type="ORF">BU25DRAFT_128465</name>
</gene>
<organism evidence="1 2">
    <name type="scientific">Macroventuria anomochaeta</name>
    <dbReference type="NCBI Taxonomy" id="301207"/>
    <lineage>
        <taxon>Eukaryota</taxon>
        <taxon>Fungi</taxon>
        <taxon>Dikarya</taxon>
        <taxon>Ascomycota</taxon>
        <taxon>Pezizomycotina</taxon>
        <taxon>Dothideomycetes</taxon>
        <taxon>Pleosporomycetidae</taxon>
        <taxon>Pleosporales</taxon>
        <taxon>Pleosporineae</taxon>
        <taxon>Didymellaceae</taxon>
        <taxon>Macroventuria</taxon>
    </lineage>
</organism>
<reference evidence="1" key="1">
    <citation type="journal article" date="2020" name="Stud. Mycol.">
        <title>101 Dothideomycetes genomes: a test case for predicting lifestyles and emergence of pathogens.</title>
        <authorList>
            <person name="Haridas S."/>
            <person name="Albert R."/>
            <person name="Binder M."/>
            <person name="Bloem J."/>
            <person name="Labutti K."/>
            <person name="Salamov A."/>
            <person name="Andreopoulos B."/>
            <person name="Baker S."/>
            <person name="Barry K."/>
            <person name="Bills G."/>
            <person name="Bluhm B."/>
            <person name="Cannon C."/>
            <person name="Castanera R."/>
            <person name="Culley D."/>
            <person name="Daum C."/>
            <person name="Ezra D."/>
            <person name="Gonzalez J."/>
            <person name="Henrissat B."/>
            <person name="Kuo A."/>
            <person name="Liang C."/>
            <person name="Lipzen A."/>
            <person name="Lutzoni F."/>
            <person name="Magnuson J."/>
            <person name="Mondo S."/>
            <person name="Nolan M."/>
            <person name="Ohm R."/>
            <person name="Pangilinan J."/>
            <person name="Park H.-J."/>
            <person name="Ramirez L."/>
            <person name="Alfaro M."/>
            <person name="Sun H."/>
            <person name="Tritt A."/>
            <person name="Yoshinaga Y."/>
            <person name="Zwiers L.-H."/>
            <person name="Turgeon B."/>
            <person name="Goodwin S."/>
            <person name="Spatafora J."/>
            <person name="Crous P."/>
            <person name="Grigoriev I."/>
        </authorList>
    </citation>
    <scope>NUCLEOTIDE SEQUENCE</scope>
    <source>
        <strain evidence="1">CBS 525.71</strain>
    </source>
</reference>
<proteinExistence type="predicted"/>
<dbReference type="Proteomes" id="UP000799754">
    <property type="component" value="Unassembled WGS sequence"/>
</dbReference>
<dbReference type="EMBL" id="MU006728">
    <property type="protein sequence ID" value="KAF2624902.1"/>
    <property type="molecule type" value="Genomic_DNA"/>
</dbReference>